<gene>
    <name evidence="1" type="ORF">RMCC_2738</name>
</gene>
<sequence>MEVKTYDAYAHHGERYWVIRVPGLGNDPEVGLPTQARNLTEAEPMARDLIATWLDVPADSFDVTVHVDEVTPASP</sequence>
<keyword evidence="2" id="KW-1185">Reference proteome</keyword>
<proteinExistence type="predicted"/>
<reference evidence="2" key="1">
    <citation type="journal article" date="2016" name="Genome Announc.">
        <title>Draft Genome Sequences of Five Rapidly Growing Mycobacterium Species, M. thermoresistibile, M. fortuitum subsp. acetamidolyticum, M. canariasense, M. brisbanense, and M. novocastrense.</title>
        <authorList>
            <person name="Katahira K."/>
            <person name="Ogura Y."/>
            <person name="Gotoh Y."/>
            <person name="Hayashi T."/>
        </authorList>
    </citation>
    <scope>NUCLEOTIDE SEQUENCE [LARGE SCALE GENOMIC DNA]</scope>
    <source>
        <strain evidence="2">JCM15298</strain>
    </source>
</reference>
<protein>
    <recommendedName>
        <fullName evidence="3">HicB-like antitoxin</fullName>
    </recommendedName>
</protein>
<dbReference type="AlphaFoldDB" id="A0A100WCG0"/>
<accession>A0A100WCG0</accession>
<evidence type="ECO:0008006" key="3">
    <source>
        <dbReference type="Google" id="ProtNLM"/>
    </source>
</evidence>
<dbReference type="EMBL" id="BCSY01000045">
    <property type="protein sequence ID" value="GAS95772.1"/>
    <property type="molecule type" value="Genomic_DNA"/>
</dbReference>
<organism evidence="1 2">
    <name type="scientific">Mycolicibacterium canariasense</name>
    <name type="common">Mycobacterium canariasense</name>
    <dbReference type="NCBI Taxonomy" id="228230"/>
    <lineage>
        <taxon>Bacteria</taxon>
        <taxon>Bacillati</taxon>
        <taxon>Actinomycetota</taxon>
        <taxon>Actinomycetes</taxon>
        <taxon>Mycobacteriales</taxon>
        <taxon>Mycobacteriaceae</taxon>
        <taxon>Mycolicibacterium</taxon>
    </lineage>
</organism>
<dbReference type="Proteomes" id="UP000069443">
    <property type="component" value="Unassembled WGS sequence"/>
</dbReference>
<evidence type="ECO:0000313" key="2">
    <source>
        <dbReference type="Proteomes" id="UP000069443"/>
    </source>
</evidence>
<comment type="caution">
    <text evidence="1">The sequence shown here is derived from an EMBL/GenBank/DDBJ whole genome shotgun (WGS) entry which is preliminary data.</text>
</comment>
<reference evidence="2" key="2">
    <citation type="submission" date="2016-02" db="EMBL/GenBank/DDBJ databases">
        <title>Draft genome sequence of five rapidly growing Mycobacterium species.</title>
        <authorList>
            <person name="Katahira K."/>
            <person name="Gotou Y."/>
            <person name="Iida K."/>
            <person name="Ogura Y."/>
            <person name="Hayashi T."/>
        </authorList>
    </citation>
    <scope>NUCLEOTIDE SEQUENCE [LARGE SCALE GENOMIC DNA]</scope>
    <source>
        <strain evidence="2">JCM15298</strain>
    </source>
</reference>
<evidence type="ECO:0000313" key="1">
    <source>
        <dbReference type="EMBL" id="GAS95772.1"/>
    </source>
</evidence>
<name>A0A100WCG0_MYCCR</name>
<dbReference type="STRING" id="228230.RMCC_2738"/>